<dbReference type="RefSeq" id="XP_007772825.1">
    <property type="nucleotide sequence ID" value="XM_007774635.1"/>
</dbReference>
<feature type="domain" description="CHAT" evidence="2">
    <location>
        <begin position="1039"/>
        <end position="1327"/>
    </location>
</feature>
<evidence type="ECO:0000313" key="4">
    <source>
        <dbReference type="Proteomes" id="UP000053558"/>
    </source>
</evidence>
<dbReference type="Pfam" id="PF12770">
    <property type="entry name" value="CHAT"/>
    <property type="match status" value="1"/>
</dbReference>
<evidence type="ECO:0000313" key="3">
    <source>
        <dbReference type="EMBL" id="EIW77462.1"/>
    </source>
</evidence>
<dbReference type="KEGG" id="cput:CONPUDRAFT_157710"/>
<dbReference type="GeneID" id="19203805"/>
<accession>A0A5M3ME21</accession>
<sequence length="1333" mass="148620">MKRLFRRLKSDKDLNASSGPSKNAKNGKKKAGTDEPDEFDRDRAWWETDEDVAYFRAQAQRTQTLQEARAFLDAQLKGAVSPPFFDDIVLDPGAAAGKTPEELLLQQHALSASMQAFALGRFGEAKQYLLALSGSEHLPATWFRLSYICLYQGYRTEAAEYAEKAKQALMDDEKADKVQDRVKKKHERFKDLLKVWWACTVDEDYSVAKLEGPESLSELMEWAYEKWLVGLEGKDYDSTSCFLLIMYCDVTGSNPYYPGRGHVVEAIMENRLRSQHYADIFQLIIYSEKSRGWGDGARLQRELEKYPSSGRLSADHTALLAAVKVHRAEQLEKDGMAGKEREKLYMAALKDYKKSGHAWGHLTIKLRQLLYEKSAPLTFRSKVAEADKLQAKFIQGMVDVTEGFAVADFPKRQMDYYEKLFEMLAPTSEQTSYDMACELRGLYRRTGRWGRYWATHLMVMAFEVMQVPELGSFLEDAQNVPQVFLDADPALPVMRTRILFFVAYRTGDADRVVEHGHAFLEAMLMQHGEAVASEVAEILGAALMVFDPQALDVEKRMERFEEGRQLLWTWAQKDFRGARDALCVRKNFVLARGLLEFKNLMPDPEAAVEEAKKALAEARQLGGGGGRPPPKFSFLSLGGQPEAAEQRERKATFAIRYALVESLLFDEWEVEAIKVADAALREHGQYAAQDVIAQLKLHTARRRLRYTDTLQDAQTKHDTLVVAVKELAEALDVFAQTAQISDILECKYWQAAALVKADQPEAANEVLVTCVKLLDILMDDAPVASGGGVSSLRYKRSLATSTGVRRIFALGLQIALAAGDEQRDLAWQWAQHAKARALADMLRLNGSQMDRVPAVYFDGLAWAYRHDAYVEMSVDALAPLLRMSTLAKRLKAPPGSGGARLEERADIKREMHELKGIMRQDPTGSLAGSLAVLTGAPASLDDLRWVSLCTSERVLFFDWVAVGDVLYLIRVEIADAVVFPPTRPGERPAEVDPRIRVRKLGITVGEVEHWRYSGVEGSRYLDRREMSGPDAYENLNMLRALVEPLKELSEPGDILVLCPTAPMHGIPLHAIGIEEDEDGEMTVLLERNPVVYTYSHSVLRQCVARAKSNVSSRRGAAFFGVYEHLPGRENDAEPARIVQTLEALAGQTQFEENCVFMLNDAVTPDVFRDEVSKAASLVHFHGHTLDAGVALEQALVLAGQARFSAEDAFDLELAQAPHVTLIACASTDQATAPGDEPLGILSALLFAGAGSAVGTLWKTASADGRAFSKEFYEAFEEDECLIGRVFDVDAGVRVINLARAVQRAALASKAKNETEAPYHWATFVLYGCWFGRG</sequence>
<protein>
    <recommendedName>
        <fullName evidence="2">CHAT domain-containing protein</fullName>
    </recommendedName>
</protein>
<dbReference type="OrthoDB" id="9991317at2759"/>
<name>A0A5M3ME21_CONPW</name>
<keyword evidence="4" id="KW-1185">Reference proteome</keyword>
<reference evidence="4" key="1">
    <citation type="journal article" date="2012" name="Science">
        <title>The Paleozoic origin of enzymatic lignin decomposition reconstructed from 31 fungal genomes.</title>
        <authorList>
            <person name="Floudas D."/>
            <person name="Binder M."/>
            <person name="Riley R."/>
            <person name="Barry K."/>
            <person name="Blanchette R.A."/>
            <person name="Henrissat B."/>
            <person name="Martinez A.T."/>
            <person name="Otillar R."/>
            <person name="Spatafora J.W."/>
            <person name="Yadav J.S."/>
            <person name="Aerts A."/>
            <person name="Benoit I."/>
            <person name="Boyd A."/>
            <person name="Carlson A."/>
            <person name="Copeland A."/>
            <person name="Coutinho P.M."/>
            <person name="de Vries R.P."/>
            <person name="Ferreira P."/>
            <person name="Findley K."/>
            <person name="Foster B."/>
            <person name="Gaskell J."/>
            <person name="Glotzer D."/>
            <person name="Gorecki P."/>
            <person name="Heitman J."/>
            <person name="Hesse C."/>
            <person name="Hori C."/>
            <person name="Igarashi K."/>
            <person name="Jurgens J.A."/>
            <person name="Kallen N."/>
            <person name="Kersten P."/>
            <person name="Kohler A."/>
            <person name="Kuees U."/>
            <person name="Kumar T.K.A."/>
            <person name="Kuo A."/>
            <person name="LaButti K."/>
            <person name="Larrondo L.F."/>
            <person name="Lindquist E."/>
            <person name="Ling A."/>
            <person name="Lombard V."/>
            <person name="Lucas S."/>
            <person name="Lundell T."/>
            <person name="Martin R."/>
            <person name="McLaughlin D.J."/>
            <person name="Morgenstern I."/>
            <person name="Morin E."/>
            <person name="Murat C."/>
            <person name="Nagy L.G."/>
            <person name="Nolan M."/>
            <person name="Ohm R.A."/>
            <person name="Patyshakuliyeva A."/>
            <person name="Rokas A."/>
            <person name="Ruiz-Duenas F.J."/>
            <person name="Sabat G."/>
            <person name="Salamov A."/>
            <person name="Samejima M."/>
            <person name="Schmutz J."/>
            <person name="Slot J.C."/>
            <person name="St John F."/>
            <person name="Stenlid J."/>
            <person name="Sun H."/>
            <person name="Sun S."/>
            <person name="Syed K."/>
            <person name="Tsang A."/>
            <person name="Wiebenga A."/>
            <person name="Young D."/>
            <person name="Pisabarro A."/>
            <person name="Eastwood D.C."/>
            <person name="Martin F."/>
            <person name="Cullen D."/>
            <person name="Grigoriev I.V."/>
            <person name="Hibbett D.S."/>
        </authorList>
    </citation>
    <scope>NUCLEOTIDE SEQUENCE [LARGE SCALE GENOMIC DNA]</scope>
    <source>
        <strain evidence="4">RWD-64-598 SS2</strain>
    </source>
</reference>
<comment type="caution">
    <text evidence="3">The sequence shown here is derived from an EMBL/GenBank/DDBJ whole genome shotgun (WGS) entry which is preliminary data.</text>
</comment>
<dbReference type="InterPro" id="IPR024983">
    <property type="entry name" value="CHAT_dom"/>
</dbReference>
<evidence type="ECO:0000259" key="2">
    <source>
        <dbReference type="Pfam" id="PF12770"/>
    </source>
</evidence>
<gene>
    <name evidence="3" type="ORF">CONPUDRAFT_157710</name>
</gene>
<feature type="region of interest" description="Disordered" evidence="1">
    <location>
        <begin position="1"/>
        <end position="42"/>
    </location>
</feature>
<proteinExistence type="predicted"/>
<dbReference type="Proteomes" id="UP000053558">
    <property type="component" value="Unassembled WGS sequence"/>
</dbReference>
<evidence type="ECO:0000256" key="1">
    <source>
        <dbReference type="SAM" id="MobiDB-lite"/>
    </source>
</evidence>
<organism evidence="3 4">
    <name type="scientific">Coniophora puteana (strain RWD-64-598)</name>
    <name type="common">Brown rot fungus</name>
    <dbReference type="NCBI Taxonomy" id="741705"/>
    <lineage>
        <taxon>Eukaryota</taxon>
        <taxon>Fungi</taxon>
        <taxon>Dikarya</taxon>
        <taxon>Basidiomycota</taxon>
        <taxon>Agaricomycotina</taxon>
        <taxon>Agaricomycetes</taxon>
        <taxon>Agaricomycetidae</taxon>
        <taxon>Boletales</taxon>
        <taxon>Coniophorineae</taxon>
        <taxon>Coniophoraceae</taxon>
        <taxon>Coniophora</taxon>
    </lineage>
</organism>
<dbReference type="EMBL" id="JH711584">
    <property type="protein sequence ID" value="EIW77462.1"/>
    <property type="molecule type" value="Genomic_DNA"/>
</dbReference>